<dbReference type="SUPFAM" id="SSF46785">
    <property type="entry name" value="Winged helix' DNA-binding domain"/>
    <property type="match status" value="1"/>
</dbReference>
<evidence type="ECO:0000256" key="6">
    <source>
        <dbReference type="SAM" id="MobiDB-lite"/>
    </source>
</evidence>
<dbReference type="InterPro" id="IPR014892">
    <property type="entry name" value="RPA_C"/>
</dbReference>
<proteinExistence type="inferred from homology"/>
<organism evidence="8 9">
    <name type="scientific">Marasmius crinis-equi</name>
    <dbReference type="NCBI Taxonomy" id="585013"/>
    <lineage>
        <taxon>Eukaryota</taxon>
        <taxon>Fungi</taxon>
        <taxon>Dikarya</taxon>
        <taxon>Basidiomycota</taxon>
        <taxon>Agaricomycotina</taxon>
        <taxon>Agaricomycetes</taxon>
        <taxon>Agaricomycetidae</taxon>
        <taxon>Agaricales</taxon>
        <taxon>Marasmiineae</taxon>
        <taxon>Marasmiaceae</taxon>
        <taxon>Marasmius</taxon>
    </lineage>
</organism>
<evidence type="ECO:0000256" key="3">
    <source>
        <dbReference type="ARBA" id="ARBA00022705"/>
    </source>
</evidence>
<keyword evidence="4" id="KW-0238">DNA-binding</keyword>
<comment type="similarity">
    <text evidence="2">Belongs to the replication factor A protein 2 family.</text>
</comment>
<evidence type="ECO:0000313" key="9">
    <source>
        <dbReference type="Proteomes" id="UP001465976"/>
    </source>
</evidence>
<sequence>MSQDYYGGGGGGFTHSPFSGSADGSPSSGGRARDMSHSLTPVFISQLHKAEQAHADAEWKLGNLSIGQVTLVGHVAEIRKQSSHVTYKFEDQLGTIEARTWSEGNDDDDDKWGVEVHTYARVMGILKNFGGKRYINATLLRPCPDPNEYYFHFFEVITVHQTHKVGPPNNNNAQPAAGAGTVTKSTSNNAVATTSMSAYSASTSGGADDHSGWAHLPALQQRILRAIIAEPEHDVAGAYVGNIATKVGGEADAISNALDALMDGGHIYTTSDDSHFAVSS</sequence>
<feature type="compositionally biased region" description="Low complexity" evidence="6">
    <location>
        <begin position="166"/>
        <end position="180"/>
    </location>
</feature>
<dbReference type="InterPro" id="IPR012340">
    <property type="entry name" value="NA-bd_OB-fold"/>
</dbReference>
<accession>A0ABR3G192</accession>
<name>A0ABR3G192_9AGAR</name>
<evidence type="ECO:0000313" key="8">
    <source>
        <dbReference type="EMBL" id="KAL0581574.1"/>
    </source>
</evidence>
<evidence type="ECO:0000256" key="1">
    <source>
        <dbReference type="ARBA" id="ARBA00004123"/>
    </source>
</evidence>
<protein>
    <submittedName>
        <fullName evidence="8">Replication factor A protein 2</fullName>
    </submittedName>
</protein>
<dbReference type="PANTHER" id="PTHR13989:SF16">
    <property type="entry name" value="REPLICATION PROTEIN A2"/>
    <property type="match status" value="1"/>
</dbReference>
<evidence type="ECO:0000256" key="5">
    <source>
        <dbReference type="ARBA" id="ARBA00023242"/>
    </source>
</evidence>
<evidence type="ECO:0000256" key="4">
    <source>
        <dbReference type="ARBA" id="ARBA00023125"/>
    </source>
</evidence>
<dbReference type="Proteomes" id="UP001465976">
    <property type="component" value="Unassembled WGS sequence"/>
</dbReference>
<dbReference type="PANTHER" id="PTHR13989">
    <property type="entry name" value="REPLICATION PROTEIN A-RELATED"/>
    <property type="match status" value="1"/>
</dbReference>
<dbReference type="CDD" id="cd04478">
    <property type="entry name" value="RPA2_DBD_D"/>
    <property type="match status" value="1"/>
</dbReference>
<dbReference type="Gene3D" id="2.40.50.140">
    <property type="entry name" value="Nucleic acid-binding proteins"/>
    <property type="match status" value="1"/>
</dbReference>
<feature type="region of interest" description="Disordered" evidence="6">
    <location>
        <begin position="165"/>
        <end position="185"/>
    </location>
</feature>
<keyword evidence="5" id="KW-0539">Nucleus</keyword>
<reference evidence="8 9" key="1">
    <citation type="submission" date="2024-02" db="EMBL/GenBank/DDBJ databases">
        <title>A draft genome for the cacao thread blight pathogen Marasmius crinis-equi.</title>
        <authorList>
            <person name="Cohen S.P."/>
            <person name="Baruah I.K."/>
            <person name="Amoako-Attah I."/>
            <person name="Bukari Y."/>
            <person name="Meinhardt L.W."/>
            <person name="Bailey B.A."/>
        </authorList>
    </citation>
    <scope>NUCLEOTIDE SEQUENCE [LARGE SCALE GENOMIC DNA]</scope>
    <source>
        <strain evidence="8 9">GH-76</strain>
    </source>
</reference>
<keyword evidence="9" id="KW-1185">Reference proteome</keyword>
<evidence type="ECO:0000259" key="7">
    <source>
        <dbReference type="Pfam" id="PF08784"/>
    </source>
</evidence>
<dbReference type="Gene3D" id="1.10.10.10">
    <property type="entry name" value="Winged helix-like DNA-binding domain superfamily/Winged helix DNA-binding domain"/>
    <property type="match status" value="1"/>
</dbReference>
<dbReference type="SUPFAM" id="SSF50249">
    <property type="entry name" value="Nucleic acid-binding proteins"/>
    <property type="match status" value="1"/>
</dbReference>
<comment type="subcellular location">
    <subcellularLocation>
        <location evidence="1">Nucleus</location>
    </subcellularLocation>
</comment>
<feature type="domain" description="Replication protein A C-terminal" evidence="7">
    <location>
        <begin position="173"/>
        <end position="273"/>
    </location>
</feature>
<evidence type="ECO:0000256" key="2">
    <source>
        <dbReference type="ARBA" id="ARBA00007815"/>
    </source>
</evidence>
<dbReference type="InterPro" id="IPR036388">
    <property type="entry name" value="WH-like_DNA-bd_sf"/>
</dbReference>
<feature type="compositionally biased region" description="Low complexity" evidence="6">
    <location>
        <begin position="16"/>
        <end position="30"/>
    </location>
</feature>
<dbReference type="EMBL" id="JBAHYK010000008">
    <property type="protein sequence ID" value="KAL0581574.1"/>
    <property type="molecule type" value="Genomic_DNA"/>
</dbReference>
<dbReference type="PIRSF" id="PIRSF036949">
    <property type="entry name" value="RPA32"/>
    <property type="match status" value="1"/>
</dbReference>
<dbReference type="InterPro" id="IPR014646">
    <property type="entry name" value="Rfa2/RPA32"/>
</dbReference>
<feature type="region of interest" description="Disordered" evidence="6">
    <location>
        <begin position="1"/>
        <end position="35"/>
    </location>
</feature>
<dbReference type="InterPro" id="IPR036390">
    <property type="entry name" value="WH_DNA-bd_sf"/>
</dbReference>
<dbReference type="InterPro" id="IPR040260">
    <property type="entry name" value="RFA2-like"/>
</dbReference>
<gene>
    <name evidence="8" type="primary">ssb2</name>
    <name evidence="8" type="ORF">V5O48_000503</name>
</gene>
<comment type="caution">
    <text evidence="8">The sequence shown here is derived from an EMBL/GenBank/DDBJ whole genome shotgun (WGS) entry which is preliminary data.</text>
</comment>
<feature type="compositionally biased region" description="Gly residues" evidence="6">
    <location>
        <begin position="1"/>
        <end position="13"/>
    </location>
</feature>
<dbReference type="Pfam" id="PF08784">
    <property type="entry name" value="RPA_C"/>
    <property type="match status" value="1"/>
</dbReference>
<keyword evidence="3" id="KW-0235">DNA replication</keyword>